<feature type="region of interest" description="Disordered" evidence="1">
    <location>
        <begin position="372"/>
        <end position="464"/>
    </location>
</feature>
<keyword evidence="3" id="KW-1185">Reference proteome</keyword>
<protein>
    <submittedName>
        <fullName evidence="2">Uncharacterized protein</fullName>
    </submittedName>
</protein>
<feature type="compositionally biased region" description="Polar residues" evidence="1">
    <location>
        <begin position="134"/>
        <end position="157"/>
    </location>
</feature>
<organism evidence="2 3">
    <name type="scientific">Sporothrix epigloea</name>
    <dbReference type="NCBI Taxonomy" id="1892477"/>
    <lineage>
        <taxon>Eukaryota</taxon>
        <taxon>Fungi</taxon>
        <taxon>Dikarya</taxon>
        <taxon>Ascomycota</taxon>
        <taxon>Pezizomycotina</taxon>
        <taxon>Sordariomycetes</taxon>
        <taxon>Sordariomycetidae</taxon>
        <taxon>Ophiostomatales</taxon>
        <taxon>Ophiostomataceae</taxon>
        <taxon>Sporothrix</taxon>
    </lineage>
</organism>
<comment type="caution">
    <text evidence="2">The sequence shown here is derived from an EMBL/GenBank/DDBJ whole genome shotgun (WGS) entry which is preliminary data.</text>
</comment>
<dbReference type="Proteomes" id="UP001642501">
    <property type="component" value="Unassembled WGS sequence"/>
</dbReference>
<name>A0ABP0DBK4_9PEZI</name>
<sequence length="567" mass="58299">MATQQPPRSQASLDVLEQTIGEVLVHTGKAIRAQSKDGRIVVGSSSAAKVREANTAFNSTLDSIEMEILHAKATIRRDLDLIRARTSATAGVAADLKKENNQISSALYQAPAATMDIDLDEPNVKGAIVKVEPNTDSKGINGSNNKPATGAPSSTDATAPFPNMNLDSPVTPMSLATTAAASTLPLTTSNRPTTQAPQAPKIKSPTVKRETLSRSPRKNTKNSTAQAASTAGASPANKALSVATGPTANKAPARKRTVSPVATRVPSPVLVKSTAGSNIGLPAIGKDSNPQPPKSTPVDGAAGKTGNVISLLSSSPSSSVGVISPVLAKKVAAPADTARMTPPPMSSTISVPAPRAPAPVTAPAVPILTAPAPATATPIPPPLPASAPSAPSQRDPSTDTNMGEVFDLTSPTGTNSATNPNLGHTNTQLSGAPAPLETAKQAQSQPLTPGLAQQHMPQAPDDSEFDVESFTADAVQNLLMDTSLPAASTDQMQPQPIQQQQPPQSGEILPDAGAKGTDRPDAKDAADDIFSFMDDEMQGLGDDPTSFDELYMGATDSIDIDDYFDTN</sequence>
<evidence type="ECO:0000313" key="3">
    <source>
        <dbReference type="Proteomes" id="UP001642501"/>
    </source>
</evidence>
<reference evidence="2 3" key="1">
    <citation type="submission" date="2024-01" db="EMBL/GenBank/DDBJ databases">
        <authorList>
            <person name="Allen C."/>
            <person name="Tagirdzhanova G."/>
        </authorList>
    </citation>
    <scope>NUCLEOTIDE SEQUENCE [LARGE SCALE GENOMIC DNA]</scope>
    <source>
        <strain evidence="2 3">CBS 573.63</strain>
    </source>
</reference>
<feature type="region of interest" description="Disordered" evidence="1">
    <location>
        <begin position="132"/>
        <end position="171"/>
    </location>
</feature>
<feature type="compositionally biased region" description="Low complexity" evidence="1">
    <location>
        <begin position="223"/>
        <end position="239"/>
    </location>
</feature>
<proteinExistence type="predicted"/>
<feature type="compositionally biased region" description="Polar residues" evidence="1">
    <location>
        <begin position="392"/>
        <end position="401"/>
    </location>
</feature>
<feature type="compositionally biased region" description="Polar residues" evidence="1">
    <location>
        <begin position="409"/>
        <end position="430"/>
    </location>
</feature>
<feature type="region of interest" description="Disordered" evidence="1">
    <location>
        <begin position="183"/>
        <end position="261"/>
    </location>
</feature>
<evidence type="ECO:0000256" key="1">
    <source>
        <dbReference type="SAM" id="MobiDB-lite"/>
    </source>
</evidence>
<dbReference type="EMBL" id="CAWUOM010000018">
    <property type="protein sequence ID" value="CAK7265595.1"/>
    <property type="molecule type" value="Genomic_DNA"/>
</dbReference>
<feature type="compositionally biased region" description="Low complexity" evidence="1">
    <location>
        <begin position="491"/>
        <end position="504"/>
    </location>
</feature>
<accession>A0ABP0DBK4</accession>
<feature type="compositionally biased region" description="Basic and acidic residues" evidence="1">
    <location>
        <begin position="516"/>
        <end position="526"/>
    </location>
</feature>
<gene>
    <name evidence="2" type="ORF">SEPCBS57363_001663</name>
</gene>
<feature type="region of interest" description="Disordered" evidence="1">
    <location>
        <begin position="488"/>
        <end position="528"/>
    </location>
</feature>
<feature type="region of interest" description="Disordered" evidence="1">
    <location>
        <begin position="281"/>
        <end position="302"/>
    </location>
</feature>
<evidence type="ECO:0000313" key="2">
    <source>
        <dbReference type="EMBL" id="CAK7265595.1"/>
    </source>
</evidence>